<feature type="coiled-coil region" evidence="1">
    <location>
        <begin position="365"/>
        <end position="392"/>
    </location>
</feature>
<proteinExistence type="predicted"/>
<protein>
    <submittedName>
        <fullName evidence="5">Uncharacterized protein</fullName>
    </submittedName>
</protein>
<accession>A0A1T0CGY0</accession>
<evidence type="ECO:0000256" key="3">
    <source>
        <dbReference type="SAM" id="Phobius"/>
    </source>
</evidence>
<dbReference type="Proteomes" id="UP000191094">
    <property type="component" value="Unassembled WGS sequence"/>
</dbReference>
<feature type="compositionally biased region" description="Gly residues" evidence="2">
    <location>
        <begin position="225"/>
        <end position="237"/>
    </location>
</feature>
<evidence type="ECO:0000313" key="6">
    <source>
        <dbReference type="Proteomes" id="UP000191094"/>
    </source>
</evidence>
<dbReference type="NCBIfam" id="NF041109">
    <property type="entry name" value="VF_TspB_C_term"/>
    <property type="match status" value="1"/>
</dbReference>
<feature type="compositionally biased region" description="Pro residues" evidence="2">
    <location>
        <begin position="203"/>
        <end position="217"/>
    </location>
</feature>
<keyword evidence="3" id="KW-0812">Transmembrane</keyword>
<feature type="chain" id="PRO_5013295301" evidence="4">
    <location>
        <begin position="20"/>
        <end position="494"/>
    </location>
</feature>
<keyword evidence="3" id="KW-1133">Transmembrane helix</keyword>
<reference evidence="5 6" key="1">
    <citation type="submission" date="2017-02" db="EMBL/GenBank/DDBJ databases">
        <title>Draft genome sequence of Moraxella lincolnii CCUG 9405T type strain.</title>
        <authorList>
            <person name="Salva-Serra F."/>
            <person name="Engstrom-Jakobsson H."/>
            <person name="Thorell K."/>
            <person name="Jaen-Luchoro D."/>
            <person name="Gonzales-Siles L."/>
            <person name="Karlsson R."/>
            <person name="Yazdan S."/>
            <person name="Boulund F."/>
            <person name="Johnning A."/>
            <person name="Engstrand L."/>
            <person name="Kristiansson E."/>
            <person name="Moore E."/>
        </authorList>
    </citation>
    <scope>NUCLEOTIDE SEQUENCE [LARGE SCALE GENOMIC DNA]</scope>
    <source>
        <strain evidence="5 6">CCUG 9405</strain>
    </source>
</reference>
<feature type="transmembrane region" description="Helical" evidence="3">
    <location>
        <begin position="469"/>
        <end position="490"/>
    </location>
</feature>
<evidence type="ECO:0000256" key="4">
    <source>
        <dbReference type="SAM" id="SignalP"/>
    </source>
</evidence>
<evidence type="ECO:0000256" key="1">
    <source>
        <dbReference type="SAM" id="Coils"/>
    </source>
</evidence>
<keyword evidence="3" id="KW-0472">Membrane</keyword>
<keyword evidence="1" id="KW-0175">Coiled coil</keyword>
<organism evidence="5 6">
    <name type="scientific">Lwoffella lincolnii</name>
    <dbReference type="NCBI Taxonomy" id="90241"/>
    <lineage>
        <taxon>Bacteria</taxon>
        <taxon>Pseudomonadati</taxon>
        <taxon>Pseudomonadota</taxon>
        <taxon>Gammaproteobacteria</taxon>
        <taxon>Moraxellales</taxon>
        <taxon>Moraxellaceae</taxon>
        <taxon>Lwoffella</taxon>
    </lineage>
</organism>
<keyword evidence="4" id="KW-0732">Signal</keyword>
<dbReference type="OrthoDB" id="9777941at2"/>
<evidence type="ECO:0000313" key="5">
    <source>
        <dbReference type="EMBL" id="OOS21600.1"/>
    </source>
</evidence>
<dbReference type="STRING" id="90241.B0682_02665"/>
<feature type="region of interest" description="Disordered" evidence="2">
    <location>
        <begin position="203"/>
        <end position="240"/>
    </location>
</feature>
<keyword evidence="6" id="KW-1185">Reference proteome</keyword>
<dbReference type="EMBL" id="MUYT01000004">
    <property type="protein sequence ID" value="OOS21600.1"/>
    <property type="molecule type" value="Genomic_DNA"/>
</dbReference>
<sequence length="494" mass="53923">MKRILTLSLTALLAVQAQAGGSWGEPTQPTKPATTNDTGDYTGGGGKFGGTGAGGSWGDDYSGGGGKFGGSGAGGAWNSSSSSSSSSSNSGASCTNDGWEFEYIVLSDRTSFNSLEQACRYVWSNSFLNKKGYKETRQSGGSYRGKYYRKIEVINDWSARCYIHVGNRDYKYDNNIGGYGIYNWDVAKYYKGKVEICDPETMPPIPNFPMPPTPNTPTTPNTPSGSGGNTGTGGNGGNTNNYNYTTNKYKWDITTNNHNTTNNTNHITNNHGISDDKINQLIIAIKNQNNNIDLSPIINAINTVNQSINNLSFEQIKSIEVDLTAVINAINANKYDDTQLKLKIDEVTKAINDKQIDLTPVTDRQDQTNIKLDDTNNKLNDANDKADEQTGLLVQIRDLLKPAPQTLQSDLSLSDEPIKAQIDPWQAIRGFDIHQNRINAQKQCPSSEHYSFDVFGTHFVMPLPIFCDALARLAPAFLFLAYMAGAFIIVKGTD</sequence>
<evidence type="ECO:0000256" key="2">
    <source>
        <dbReference type="SAM" id="MobiDB-lite"/>
    </source>
</evidence>
<name>A0A1T0CGY0_9GAMM</name>
<dbReference type="RefSeq" id="WP_078306558.1">
    <property type="nucleotide sequence ID" value="NZ_MUYT01000004.1"/>
</dbReference>
<comment type="caution">
    <text evidence="5">The sequence shown here is derived from an EMBL/GenBank/DDBJ whole genome shotgun (WGS) entry which is preliminary data.</text>
</comment>
<feature type="region of interest" description="Disordered" evidence="2">
    <location>
        <begin position="19"/>
        <end position="47"/>
    </location>
</feature>
<dbReference type="AlphaFoldDB" id="A0A1T0CGY0"/>
<gene>
    <name evidence="5" type="ORF">B0682_02665</name>
</gene>
<feature type="signal peptide" evidence="4">
    <location>
        <begin position="1"/>
        <end position="19"/>
    </location>
</feature>